<dbReference type="AlphaFoldDB" id="A0AAV5JLY6"/>
<name>A0AAV5JLY6_9ROSI</name>
<proteinExistence type="predicted"/>
<feature type="compositionally biased region" description="Basic and acidic residues" evidence="1">
    <location>
        <begin position="8"/>
        <end position="24"/>
    </location>
</feature>
<comment type="caution">
    <text evidence="2">The sequence shown here is derived from an EMBL/GenBank/DDBJ whole genome shotgun (WGS) entry which is preliminary data.</text>
</comment>
<organism evidence="2 3">
    <name type="scientific">Rubroshorea leprosula</name>
    <dbReference type="NCBI Taxonomy" id="152421"/>
    <lineage>
        <taxon>Eukaryota</taxon>
        <taxon>Viridiplantae</taxon>
        <taxon>Streptophyta</taxon>
        <taxon>Embryophyta</taxon>
        <taxon>Tracheophyta</taxon>
        <taxon>Spermatophyta</taxon>
        <taxon>Magnoliopsida</taxon>
        <taxon>eudicotyledons</taxon>
        <taxon>Gunneridae</taxon>
        <taxon>Pentapetalae</taxon>
        <taxon>rosids</taxon>
        <taxon>malvids</taxon>
        <taxon>Malvales</taxon>
        <taxon>Dipterocarpaceae</taxon>
        <taxon>Rubroshorea</taxon>
    </lineage>
</organism>
<gene>
    <name evidence="2" type="ORF">SLEP1_g26398</name>
</gene>
<sequence>MCLPTLRIQKDEHDPSKGTGKEQGQEASTVEVEGESSQVISSKKTSHQAKQRVWPSHPRVKQPSKSDAHKSSTLLASKQIKVKASMPHKAKMPKENEEKTSPLASSEGLDSILIPSNDEVSSKANEAKNVEALTKNIDKAPTKNMDEATTKNMYEPLAQRGIYCKTIASEADEPSLLDSIIGLVDDIFDVDKRRRKSSHMALPKQ</sequence>
<keyword evidence="3" id="KW-1185">Reference proteome</keyword>
<protein>
    <submittedName>
        <fullName evidence="2">Uncharacterized protein</fullName>
    </submittedName>
</protein>
<dbReference type="Proteomes" id="UP001054252">
    <property type="component" value="Unassembled WGS sequence"/>
</dbReference>
<dbReference type="EMBL" id="BPVZ01000043">
    <property type="protein sequence ID" value="GKV15623.1"/>
    <property type="molecule type" value="Genomic_DNA"/>
</dbReference>
<evidence type="ECO:0000313" key="2">
    <source>
        <dbReference type="EMBL" id="GKV15623.1"/>
    </source>
</evidence>
<accession>A0AAV5JLY6</accession>
<feature type="region of interest" description="Disordered" evidence="1">
    <location>
        <begin position="1"/>
        <end position="110"/>
    </location>
</feature>
<evidence type="ECO:0000313" key="3">
    <source>
        <dbReference type="Proteomes" id="UP001054252"/>
    </source>
</evidence>
<reference evidence="2 3" key="1">
    <citation type="journal article" date="2021" name="Commun. Biol.">
        <title>The genome of Shorea leprosula (Dipterocarpaceae) highlights the ecological relevance of drought in aseasonal tropical rainforests.</title>
        <authorList>
            <person name="Ng K.K.S."/>
            <person name="Kobayashi M.J."/>
            <person name="Fawcett J.A."/>
            <person name="Hatakeyama M."/>
            <person name="Paape T."/>
            <person name="Ng C.H."/>
            <person name="Ang C.C."/>
            <person name="Tnah L.H."/>
            <person name="Lee C.T."/>
            <person name="Nishiyama T."/>
            <person name="Sese J."/>
            <person name="O'Brien M.J."/>
            <person name="Copetti D."/>
            <person name="Mohd Noor M.I."/>
            <person name="Ong R.C."/>
            <person name="Putra M."/>
            <person name="Sireger I.Z."/>
            <person name="Indrioko S."/>
            <person name="Kosugi Y."/>
            <person name="Izuno A."/>
            <person name="Isagi Y."/>
            <person name="Lee S.L."/>
            <person name="Shimizu K.K."/>
        </authorList>
    </citation>
    <scope>NUCLEOTIDE SEQUENCE [LARGE SCALE GENOMIC DNA]</scope>
    <source>
        <strain evidence="2">214</strain>
    </source>
</reference>
<evidence type="ECO:0000256" key="1">
    <source>
        <dbReference type="SAM" id="MobiDB-lite"/>
    </source>
</evidence>